<dbReference type="AlphaFoldDB" id="A0A2P6M9R0"/>
<name>A0A2P6M9R0_9GAMM</name>
<keyword evidence="3" id="KW-1185">Reference proteome</keyword>
<comment type="caution">
    <text evidence="2">The sequence shown here is derived from an EMBL/GenBank/DDBJ whole genome shotgun (WGS) entry which is preliminary data.</text>
</comment>
<accession>A0A2P6M9R0</accession>
<proteinExistence type="predicted"/>
<sequence>MDFASTDGTAWVPLGSLLGSPAAPALVARESSDEATIRRIAEYERISAIVWTVIAVVQILTLVAIIAGLWNLYAAWTRFRIVPHIHARNCQVPEAFESITGLVVIGLINLFLGGVVGVVGIVLDFVVRDHVLKNRHLFDQVSDEQLPV</sequence>
<keyword evidence="1" id="KW-0812">Transmembrane</keyword>
<feature type="transmembrane region" description="Helical" evidence="1">
    <location>
        <begin position="48"/>
        <end position="70"/>
    </location>
</feature>
<dbReference type="EMBL" id="PVLF01000005">
    <property type="protein sequence ID" value="PRH82730.1"/>
    <property type="molecule type" value="Genomic_DNA"/>
</dbReference>
<evidence type="ECO:0000313" key="3">
    <source>
        <dbReference type="Proteomes" id="UP000241736"/>
    </source>
</evidence>
<organism evidence="2 3">
    <name type="scientific">Arenimonas caeni</name>
    <dbReference type="NCBI Taxonomy" id="2058085"/>
    <lineage>
        <taxon>Bacteria</taxon>
        <taxon>Pseudomonadati</taxon>
        <taxon>Pseudomonadota</taxon>
        <taxon>Gammaproteobacteria</taxon>
        <taxon>Lysobacterales</taxon>
        <taxon>Lysobacteraceae</taxon>
        <taxon>Arenimonas</taxon>
    </lineage>
</organism>
<feature type="transmembrane region" description="Helical" evidence="1">
    <location>
        <begin position="102"/>
        <end position="127"/>
    </location>
</feature>
<evidence type="ECO:0000256" key="1">
    <source>
        <dbReference type="SAM" id="Phobius"/>
    </source>
</evidence>
<reference evidence="2 3" key="1">
    <citation type="submission" date="2018-03" db="EMBL/GenBank/DDBJ databases">
        <title>Arenimonas caeni sp. nov., isolated from activated sludge.</title>
        <authorList>
            <person name="Liu H."/>
        </authorList>
    </citation>
    <scope>NUCLEOTIDE SEQUENCE [LARGE SCALE GENOMIC DNA]</scope>
    <source>
        <strain evidence="3">z29</strain>
    </source>
</reference>
<dbReference type="Proteomes" id="UP000241736">
    <property type="component" value="Unassembled WGS sequence"/>
</dbReference>
<gene>
    <name evidence="2" type="ORF">C6N40_05845</name>
</gene>
<protein>
    <submittedName>
        <fullName evidence="2">Uncharacterized protein</fullName>
    </submittedName>
</protein>
<keyword evidence="1" id="KW-1133">Transmembrane helix</keyword>
<evidence type="ECO:0000313" key="2">
    <source>
        <dbReference type="EMBL" id="PRH82730.1"/>
    </source>
</evidence>
<keyword evidence="1" id="KW-0472">Membrane</keyword>